<evidence type="ECO:0000313" key="4">
    <source>
        <dbReference type="Proteomes" id="UP000436088"/>
    </source>
</evidence>
<gene>
    <name evidence="3" type="ORF">F3Y22_tig00110597pilonHSYRG00041</name>
</gene>
<feature type="domain" description="RNase H type-1" evidence="1">
    <location>
        <begin position="305"/>
        <end position="385"/>
    </location>
</feature>
<evidence type="ECO:0000259" key="1">
    <source>
        <dbReference type="Pfam" id="PF13456"/>
    </source>
</evidence>
<dbReference type="Pfam" id="PF13456">
    <property type="entry name" value="RVT_3"/>
    <property type="match status" value="1"/>
</dbReference>
<dbReference type="Proteomes" id="UP000436088">
    <property type="component" value="Unassembled WGS sequence"/>
</dbReference>
<dbReference type="SUPFAM" id="SSF53098">
    <property type="entry name" value="Ribonuclease H-like"/>
    <property type="match status" value="1"/>
</dbReference>
<evidence type="ECO:0000259" key="2">
    <source>
        <dbReference type="Pfam" id="PF13966"/>
    </source>
</evidence>
<organism evidence="3 4">
    <name type="scientific">Hibiscus syriacus</name>
    <name type="common">Rose of Sharon</name>
    <dbReference type="NCBI Taxonomy" id="106335"/>
    <lineage>
        <taxon>Eukaryota</taxon>
        <taxon>Viridiplantae</taxon>
        <taxon>Streptophyta</taxon>
        <taxon>Embryophyta</taxon>
        <taxon>Tracheophyta</taxon>
        <taxon>Spermatophyta</taxon>
        <taxon>Magnoliopsida</taxon>
        <taxon>eudicotyledons</taxon>
        <taxon>Gunneridae</taxon>
        <taxon>Pentapetalae</taxon>
        <taxon>rosids</taxon>
        <taxon>malvids</taxon>
        <taxon>Malvales</taxon>
        <taxon>Malvaceae</taxon>
        <taxon>Malvoideae</taxon>
        <taxon>Hibiscus</taxon>
    </lineage>
</organism>
<dbReference type="InterPro" id="IPR012337">
    <property type="entry name" value="RNaseH-like_sf"/>
</dbReference>
<name>A0A6A3A2D7_HIBSY</name>
<dbReference type="PANTHER" id="PTHR47074">
    <property type="entry name" value="BNAC02G40300D PROTEIN"/>
    <property type="match status" value="1"/>
</dbReference>
<evidence type="ECO:0008006" key="5">
    <source>
        <dbReference type="Google" id="ProtNLM"/>
    </source>
</evidence>
<accession>A0A6A3A2D7</accession>
<dbReference type="EMBL" id="VEPZ02001044">
    <property type="protein sequence ID" value="KAE8698358.1"/>
    <property type="molecule type" value="Genomic_DNA"/>
</dbReference>
<reference evidence="3" key="1">
    <citation type="submission" date="2019-09" db="EMBL/GenBank/DDBJ databases">
        <title>Draft genome information of white flower Hibiscus syriacus.</title>
        <authorList>
            <person name="Kim Y.-M."/>
        </authorList>
    </citation>
    <scope>NUCLEOTIDE SEQUENCE [LARGE SCALE GENOMIC DNA]</scope>
    <source>
        <strain evidence="3">YM2019G1</strain>
    </source>
</reference>
<dbReference type="InterPro" id="IPR036397">
    <property type="entry name" value="RNaseH_sf"/>
</dbReference>
<protein>
    <recommendedName>
        <fullName evidence="5">Reverse transcriptase zinc-binding domain-containing protein</fullName>
    </recommendedName>
</protein>
<dbReference type="Pfam" id="PF13966">
    <property type="entry name" value="zf-RVT"/>
    <property type="match status" value="1"/>
</dbReference>
<comment type="caution">
    <text evidence="3">The sequence shown here is derived from an EMBL/GenBank/DDBJ whole genome shotgun (WGS) entry which is preliminary data.</text>
</comment>
<dbReference type="InterPro" id="IPR052929">
    <property type="entry name" value="RNase_H-like_EbsB-rel"/>
</dbReference>
<dbReference type="InterPro" id="IPR026960">
    <property type="entry name" value="RVT-Znf"/>
</dbReference>
<evidence type="ECO:0000313" key="3">
    <source>
        <dbReference type="EMBL" id="KAE8698358.1"/>
    </source>
</evidence>
<dbReference type="Gene3D" id="3.30.420.10">
    <property type="entry name" value="Ribonuclease H-like superfamily/Ribonuclease H"/>
    <property type="match status" value="1"/>
</dbReference>
<keyword evidence="4" id="KW-1185">Reference proteome</keyword>
<dbReference type="PANTHER" id="PTHR47074:SF73">
    <property type="entry name" value="OS04G0448401 PROTEIN"/>
    <property type="match status" value="1"/>
</dbReference>
<dbReference type="GO" id="GO:0003676">
    <property type="term" value="F:nucleic acid binding"/>
    <property type="evidence" value="ECO:0007669"/>
    <property type="project" value="InterPro"/>
</dbReference>
<sequence>MTSKILCRAVSIASVPSTPILARESTSHENHESTYRKVSYGSASIPQYNGRRRQKFRDSAQGISIQVLEKFSLVTRFAQETSSQLFRETHRNIFLVLLRRENLTSLPLIIVMNHLMMPTKFPFRALLLQILLRYLSVPSVKSELIKRGIQGIEDDLCPLCKLAEENSTHLFFTCSVAWSLWNKFLNFWRFSFVFPADAITFLIAWDELKANSAIWTFIPVAIIWTIWKTRNFIVFEGGKLDQIELFFLSRVRLASWFLAKNKDVSIHKDSLITDPSLADSYSPYSLLKFSSIPWVPPPAGFFKLNVDAAISNDWKKSSIGGIWRDHSGTVLGFFQESAGPGPPTLLELKAIQRGISFFASAQGEVKDRLIVESDSRVAVNWINNVDSCPVVYAFVVRNIVDNLRILGGWVLLAVVRVISKRSLGNLMPTSILVVQKEPYRKHIHDDEAATNVGNFELISYKEWPSWIQKGEWWIQSFKKKNILRRSEHEYGKRSGQYLGYSYESTYAERGTIKEYLSQTGKKVYEVQREERPYRERCGKDGQVTLL</sequence>
<dbReference type="GO" id="GO:0004523">
    <property type="term" value="F:RNA-DNA hybrid ribonuclease activity"/>
    <property type="evidence" value="ECO:0007669"/>
    <property type="project" value="InterPro"/>
</dbReference>
<dbReference type="InterPro" id="IPR044730">
    <property type="entry name" value="RNase_H-like_dom_plant"/>
</dbReference>
<feature type="domain" description="Reverse transcriptase zinc-binding" evidence="2">
    <location>
        <begin position="139"/>
        <end position="181"/>
    </location>
</feature>
<dbReference type="AlphaFoldDB" id="A0A6A3A2D7"/>
<dbReference type="CDD" id="cd06222">
    <property type="entry name" value="RNase_H_like"/>
    <property type="match status" value="1"/>
</dbReference>
<proteinExistence type="predicted"/>
<dbReference type="InterPro" id="IPR002156">
    <property type="entry name" value="RNaseH_domain"/>
</dbReference>